<proteinExistence type="predicted"/>
<gene>
    <name evidence="2" type="ORF">GCM10010466_62580</name>
</gene>
<evidence type="ECO:0000313" key="3">
    <source>
        <dbReference type="Proteomes" id="UP001500320"/>
    </source>
</evidence>
<accession>A0ABP6P177</accession>
<sequence length="163" mass="18820">MVGDAWKPAYYELAEKFFSLYFGCPPRLSAVFPSVRSGYPWSGHRPKTGDSRVHAKNNDEYHGLERHAWQYHASAMYEEAYHHFLMAAAHRREDGEVMGSADSGHIEAVRFCVRHALFNKALAEAQRGRRLWPRPETFGIDPAKHDRRVEQAESELDSSFRKK</sequence>
<feature type="compositionally biased region" description="Basic and acidic residues" evidence="1">
    <location>
        <begin position="142"/>
        <end position="151"/>
    </location>
</feature>
<evidence type="ECO:0000313" key="2">
    <source>
        <dbReference type="EMBL" id="GAA3163123.1"/>
    </source>
</evidence>
<feature type="region of interest" description="Disordered" evidence="1">
    <location>
        <begin position="134"/>
        <end position="163"/>
    </location>
</feature>
<evidence type="ECO:0000256" key="1">
    <source>
        <dbReference type="SAM" id="MobiDB-lite"/>
    </source>
</evidence>
<dbReference type="Proteomes" id="UP001500320">
    <property type="component" value="Unassembled WGS sequence"/>
</dbReference>
<name>A0ABP6P177_9ACTN</name>
<organism evidence="2 3">
    <name type="scientific">Planomonospora alba</name>
    <dbReference type="NCBI Taxonomy" id="161354"/>
    <lineage>
        <taxon>Bacteria</taxon>
        <taxon>Bacillati</taxon>
        <taxon>Actinomycetota</taxon>
        <taxon>Actinomycetes</taxon>
        <taxon>Streptosporangiales</taxon>
        <taxon>Streptosporangiaceae</taxon>
        <taxon>Planomonospora</taxon>
    </lineage>
</organism>
<dbReference type="EMBL" id="BAAAUT010000078">
    <property type="protein sequence ID" value="GAA3163123.1"/>
    <property type="molecule type" value="Genomic_DNA"/>
</dbReference>
<reference evidence="3" key="1">
    <citation type="journal article" date="2019" name="Int. J. Syst. Evol. Microbiol.">
        <title>The Global Catalogue of Microorganisms (GCM) 10K type strain sequencing project: providing services to taxonomists for standard genome sequencing and annotation.</title>
        <authorList>
            <consortium name="The Broad Institute Genomics Platform"/>
            <consortium name="The Broad Institute Genome Sequencing Center for Infectious Disease"/>
            <person name="Wu L."/>
            <person name="Ma J."/>
        </authorList>
    </citation>
    <scope>NUCLEOTIDE SEQUENCE [LARGE SCALE GENOMIC DNA]</scope>
    <source>
        <strain evidence="3">JCM 9373</strain>
    </source>
</reference>
<comment type="caution">
    <text evidence="2">The sequence shown here is derived from an EMBL/GenBank/DDBJ whole genome shotgun (WGS) entry which is preliminary data.</text>
</comment>
<keyword evidence="3" id="KW-1185">Reference proteome</keyword>
<protein>
    <submittedName>
        <fullName evidence="2">Uncharacterized protein</fullName>
    </submittedName>
</protein>